<dbReference type="GO" id="GO:0016020">
    <property type="term" value="C:membrane"/>
    <property type="evidence" value="ECO:0007669"/>
    <property type="project" value="TreeGrafter"/>
</dbReference>
<dbReference type="GO" id="GO:0005829">
    <property type="term" value="C:cytosol"/>
    <property type="evidence" value="ECO:0007669"/>
    <property type="project" value="TreeGrafter"/>
</dbReference>
<keyword evidence="8" id="KW-0812">Transmembrane</keyword>
<keyword evidence="4 7" id="KW-0547">Nucleotide-binding</keyword>
<dbReference type="InterPro" id="IPR008271">
    <property type="entry name" value="Ser/Thr_kinase_AS"/>
</dbReference>
<evidence type="ECO:0000256" key="2">
    <source>
        <dbReference type="ARBA" id="ARBA00022527"/>
    </source>
</evidence>
<evidence type="ECO:0000256" key="3">
    <source>
        <dbReference type="ARBA" id="ARBA00022679"/>
    </source>
</evidence>
<keyword evidence="6 7" id="KW-0067">ATP-binding</keyword>
<dbReference type="InterPro" id="IPR011030">
    <property type="entry name" value="Lipovitellin_superhlx_dom"/>
</dbReference>
<evidence type="ECO:0000313" key="10">
    <source>
        <dbReference type="EMBL" id="BBM88179.1"/>
    </source>
</evidence>
<dbReference type="Gene3D" id="3.30.200.20">
    <property type="entry name" value="Phosphorylase Kinase, domain 1"/>
    <property type="match status" value="1"/>
</dbReference>
<feature type="binding site" evidence="7">
    <location>
        <position position="37"/>
    </location>
    <ligand>
        <name>ATP</name>
        <dbReference type="ChEBI" id="CHEBI:30616"/>
    </ligand>
</feature>
<evidence type="ECO:0000256" key="6">
    <source>
        <dbReference type="ARBA" id="ARBA00022840"/>
    </source>
</evidence>
<dbReference type="OrthoDB" id="8532199at2"/>
<dbReference type="EC" id="2.7.11.1" evidence="1"/>
<evidence type="ECO:0000256" key="8">
    <source>
        <dbReference type="SAM" id="Phobius"/>
    </source>
</evidence>
<dbReference type="AlphaFoldDB" id="A0A5S9F7W9"/>
<dbReference type="GO" id="GO:0004674">
    <property type="term" value="F:protein serine/threonine kinase activity"/>
    <property type="evidence" value="ECO:0007669"/>
    <property type="project" value="UniProtKB-KW"/>
</dbReference>
<dbReference type="PROSITE" id="PS00107">
    <property type="entry name" value="PROTEIN_KINASE_ATP"/>
    <property type="match status" value="1"/>
</dbReference>
<keyword evidence="8" id="KW-0472">Membrane</keyword>
<dbReference type="RefSeq" id="WP_152021803.1">
    <property type="nucleotide sequence ID" value="NZ_AP019860.1"/>
</dbReference>
<dbReference type="Gene3D" id="1.10.510.10">
    <property type="entry name" value="Transferase(Phosphotransferase) domain 1"/>
    <property type="match status" value="1"/>
</dbReference>
<dbReference type="PROSITE" id="PS00108">
    <property type="entry name" value="PROTEIN_KINASE_ST"/>
    <property type="match status" value="1"/>
</dbReference>
<dbReference type="PROSITE" id="PS50011">
    <property type="entry name" value="PROTEIN_KINASE_DOM"/>
    <property type="match status" value="1"/>
</dbReference>
<evidence type="ECO:0000313" key="11">
    <source>
        <dbReference type="Proteomes" id="UP000326354"/>
    </source>
</evidence>
<dbReference type="SMART" id="SM00220">
    <property type="entry name" value="S_TKc"/>
    <property type="match status" value="1"/>
</dbReference>
<evidence type="ECO:0000256" key="7">
    <source>
        <dbReference type="PROSITE-ProRule" id="PRU10141"/>
    </source>
</evidence>
<dbReference type="InterPro" id="IPR011009">
    <property type="entry name" value="Kinase-like_dom_sf"/>
</dbReference>
<evidence type="ECO:0000256" key="4">
    <source>
        <dbReference type="ARBA" id="ARBA00022741"/>
    </source>
</evidence>
<sequence>MINYFDRYEMIEEVGQGGMGKVYKAHDSKLERTVAIKVLRDVDCNEVQLKRFFREAKSIAVLEHINIVKVYDIQITSPPYFFVMEFLSGYTLAEAIKNNLLTMRQISKIVGQLTNAMHYAHRKGIIHRDLKPSNIIITSSGIPKIMDFGLAKITHSSEKLSKTGTSLGTIYYMSPEQASGKNNQVDERTDVYSLGIILYEMLTKRLPFSGRSFTQIYHQIMNIPATPPIKINSRIPKELNNICLKAIQKNKEFRYRSAAFMGDDLQRFLRGEKVQVQLWGNSSYIVDSIRRHEKFLLRVFFVFVTMLSIILGIVMVKYWAKERQSQRESKTQQSYLEELESTIAKVQNFLDSSEKSQYLQIRESQRANIPLSELEKRKDLIKDYRKMRSSLEKCQVFFGDDSRIRSLLYRVEKGIGIIALGAHNYLLSELAFNRCRAIGGREAEQLPDILQQYKDGQQQYYLNRLSAIKRNLATPPQFGIFDEYVNEVITMPQKDVVVQLISLLESPLVWQRRLAIECLGKMGNTDIKFRTKNSVWWLIQKLKQMDIRNDIEEVAAIIWALGRLRDPKTYNIVKHIRDRVGRNSFLWEKTKIPFDWLSEEKQLHDQK</sequence>
<dbReference type="Proteomes" id="UP000326354">
    <property type="component" value="Chromosome"/>
</dbReference>
<feature type="domain" description="Protein kinase" evidence="9">
    <location>
        <begin position="8"/>
        <end position="269"/>
    </location>
</feature>
<dbReference type="FunFam" id="1.10.510.10:FF:000021">
    <property type="entry name" value="Serine/threonine protein kinase"/>
    <property type="match status" value="1"/>
</dbReference>
<dbReference type="InterPro" id="IPR045269">
    <property type="entry name" value="Atg1-like"/>
</dbReference>
<reference evidence="10 11" key="1">
    <citation type="submission" date="2019-08" db="EMBL/GenBank/DDBJ databases">
        <title>Complete genome sequence of Candidatus Uab amorphum.</title>
        <authorList>
            <person name="Shiratori T."/>
            <person name="Suzuki S."/>
            <person name="Kakizawa Y."/>
            <person name="Ishida K."/>
        </authorList>
    </citation>
    <scope>NUCLEOTIDE SEQUENCE [LARGE SCALE GENOMIC DNA]</scope>
    <source>
        <strain evidence="10 11">SRT547</strain>
    </source>
</reference>
<dbReference type="EMBL" id="AP019860">
    <property type="protein sequence ID" value="BBM88179.1"/>
    <property type="molecule type" value="Genomic_DNA"/>
</dbReference>
<accession>A0A5S9F7W9</accession>
<protein>
    <recommendedName>
        <fullName evidence="1">non-specific serine/threonine protein kinase</fullName>
        <ecNumber evidence="1">2.7.11.1</ecNumber>
    </recommendedName>
</protein>
<dbReference type="InterPro" id="IPR011989">
    <property type="entry name" value="ARM-like"/>
</dbReference>
<dbReference type="Gene3D" id="1.25.10.10">
    <property type="entry name" value="Leucine-rich Repeat Variant"/>
    <property type="match status" value="1"/>
</dbReference>
<keyword evidence="3" id="KW-0808">Transferase</keyword>
<dbReference type="GO" id="GO:0005524">
    <property type="term" value="F:ATP binding"/>
    <property type="evidence" value="ECO:0007669"/>
    <property type="project" value="UniProtKB-UniRule"/>
</dbReference>
<organism evidence="10 11">
    <name type="scientific">Uabimicrobium amorphum</name>
    <dbReference type="NCBI Taxonomy" id="2596890"/>
    <lineage>
        <taxon>Bacteria</taxon>
        <taxon>Pseudomonadati</taxon>
        <taxon>Planctomycetota</taxon>
        <taxon>Candidatus Uabimicrobiia</taxon>
        <taxon>Candidatus Uabimicrobiales</taxon>
        <taxon>Candidatus Uabimicrobiaceae</taxon>
        <taxon>Candidatus Uabimicrobium</taxon>
    </lineage>
</organism>
<dbReference type="InterPro" id="IPR000719">
    <property type="entry name" value="Prot_kinase_dom"/>
</dbReference>
<dbReference type="Pfam" id="PF00069">
    <property type="entry name" value="Pkinase"/>
    <property type="match status" value="1"/>
</dbReference>
<dbReference type="GO" id="GO:0000407">
    <property type="term" value="C:phagophore assembly site"/>
    <property type="evidence" value="ECO:0007669"/>
    <property type="project" value="TreeGrafter"/>
</dbReference>
<dbReference type="KEGG" id="uam:UABAM_06596"/>
<keyword evidence="8" id="KW-1133">Transmembrane helix</keyword>
<dbReference type="PANTHER" id="PTHR24348">
    <property type="entry name" value="SERINE/THREONINE-PROTEIN KINASE UNC-51-RELATED"/>
    <property type="match status" value="1"/>
</dbReference>
<name>A0A5S9F7W9_UABAM</name>
<evidence type="ECO:0000256" key="5">
    <source>
        <dbReference type="ARBA" id="ARBA00022777"/>
    </source>
</evidence>
<keyword evidence="2" id="KW-0723">Serine/threonine-protein kinase</keyword>
<evidence type="ECO:0000259" key="9">
    <source>
        <dbReference type="PROSITE" id="PS50011"/>
    </source>
</evidence>
<proteinExistence type="predicted"/>
<keyword evidence="11" id="KW-1185">Reference proteome</keyword>
<dbReference type="InterPro" id="IPR017441">
    <property type="entry name" value="Protein_kinase_ATP_BS"/>
</dbReference>
<dbReference type="GO" id="GO:0005776">
    <property type="term" value="C:autophagosome"/>
    <property type="evidence" value="ECO:0007669"/>
    <property type="project" value="TreeGrafter"/>
</dbReference>
<gene>
    <name evidence="10" type="ORF">UABAM_06596</name>
</gene>
<evidence type="ECO:0000256" key="1">
    <source>
        <dbReference type="ARBA" id="ARBA00012513"/>
    </source>
</evidence>
<feature type="transmembrane region" description="Helical" evidence="8">
    <location>
        <begin position="295"/>
        <end position="320"/>
    </location>
</feature>
<dbReference type="CDD" id="cd14014">
    <property type="entry name" value="STKc_PknB_like"/>
    <property type="match status" value="1"/>
</dbReference>
<keyword evidence="5 10" id="KW-0418">Kinase</keyword>
<dbReference type="PANTHER" id="PTHR24348:SF22">
    <property type="entry name" value="NON-SPECIFIC SERINE_THREONINE PROTEIN KINASE"/>
    <property type="match status" value="1"/>
</dbReference>
<dbReference type="SUPFAM" id="SSF48431">
    <property type="entry name" value="Lipovitellin-phosvitin complex, superhelical domain"/>
    <property type="match status" value="1"/>
</dbReference>
<dbReference type="SUPFAM" id="SSF56112">
    <property type="entry name" value="Protein kinase-like (PK-like)"/>
    <property type="match status" value="1"/>
</dbReference>